<dbReference type="SUPFAM" id="SSF54518">
    <property type="entry name" value="Tubby C-terminal domain-like"/>
    <property type="match status" value="1"/>
</dbReference>
<dbReference type="InterPro" id="IPR000007">
    <property type="entry name" value="Tubby_C"/>
</dbReference>
<sequence length="276" mass="31743">MTIDLAVLGTTTSITREKNIGTSMSRRTSVCPSTAQSEDLDELVPLLTQNKRKETNGLTKEERAFFERRHTFADYMLIFQYQFHYFLPIHVAVSKENSPARAESRLDDVENTMSTTSTWQDEIESLEFIGMFSPIDNGADDREMLLPSTSSVIKVNARQQDRDDIKKGLDKLAHYAGQLSHRHADFNPDYLIQKSTQTTFNVFFLIFIPMYIIQKRDQASISKMRTQMKELLRRMNEIEKKFGRIEGGAYTLDFRRPFSASQAFAVALASITQRLK</sequence>
<dbReference type="AlphaFoldDB" id="A0A1I7WVS3"/>
<dbReference type="Pfam" id="PF01167">
    <property type="entry name" value="Tub"/>
    <property type="match status" value="1"/>
</dbReference>
<organism evidence="2 3">
    <name type="scientific">Heterorhabditis bacteriophora</name>
    <name type="common">Entomopathogenic nematode worm</name>
    <dbReference type="NCBI Taxonomy" id="37862"/>
    <lineage>
        <taxon>Eukaryota</taxon>
        <taxon>Metazoa</taxon>
        <taxon>Ecdysozoa</taxon>
        <taxon>Nematoda</taxon>
        <taxon>Chromadorea</taxon>
        <taxon>Rhabditida</taxon>
        <taxon>Rhabditina</taxon>
        <taxon>Rhabditomorpha</taxon>
        <taxon>Strongyloidea</taxon>
        <taxon>Heterorhabditidae</taxon>
        <taxon>Heterorhabditis</taxon>
    </lineage>
</organism>
<evidence type="ECO:0000313" key="2">
    <source>
        <dbReference type="Proteomes" id="UP000095283"/>
    </source>
</evidence>
<name>A0A1I7WVS3_HETBA</name>
<reference evidence="3" key="1">
    <citation type="submission" date="2016-11" db="UniProtKB">
        <authorList>
            <consortium name="WormBaseParasite"/>
        </authorList>
    </citation>
    <scope>IDENTIFICATION</scope>
</reference>
<evidence type="ECO:0000313" key="3">
    <source>
        <dbReference type="WBParaSite" id="Hba_09239"/>
    </source>
</evidence>
<dbReference type="WBParaSite" id="Hba_09239">
    <property type="protein sequence ID" value="Hba_09239"/>
    <property type="gene ID" value="Hba_09239"/>
</dbReference>
<evidence type="ECO:0000259" key="1">
    <source>
        <dbReference type="Pfam" id="PF01167"/>
    </source>
</evidence>
<dbReference type="InterPro" id="IPR025659">
    <property type="entry name" value="Tubby-like_C"/>
</dbReference>
<keyword evidence="2" id="KW-1185">Reference proteome</keyword>
<accession>A0A1I7WVS3</accession>
<feature type="domain" description="Tubby C-terminal" evidence="1">
    <location>
        <begin position="236"/>
        <end position="271"/>
    </location>
</feature>
<protein>
    <submittedName>
        <fullName evidence="3">Tub domain-containing protein</fullName>
    </submittedName>
</protein>
<dbReference type="Gene3D" id="3.20.90.10">
    <property type="entry name" value="Tubby Protein, Chain A"/>
    <property type="match status" value="1"/>
</dbReference>
<dbReference type="Proteomes" id="UP000095283">
    <property type="component" value="Unplaced"/>
</dbReference>
<proteinExistence type="predicted"/>